<accession>A0ABP3VFK7</accession>
<dbReference type="EMBL" id="BAAAEW010000018">
    <property type="protein sequence ID" value="GAA0753907.1"/>
    <property type="molecule type" value="Genomic_DNA"/>
</dbReference>
<dbReference type="RefSeq" id="WP_231012872.1">
    <property type="nucleotide sequence ID" value="NZ_BAAAEW010000018.1"/>
</dbReference>
<feature type="signal peptide" evidence="2">
    <location>
        <begin position="1"/>
        <end position="26"/>
    </location>
</feature>
<comment type="caution">
    <text evidence="3">The sequence shown here is derived from an EMBL/GenBank/DDBJ whole genome shotgun (WGS) entry which is preliminary data.</text>
</comment>
<sequence>MALRTSFGLTAAAALAAAAAAGLAWLAGDHAAPEAPRFVVAAPRPVQAAVPQKLARGETPPSPAAPPAPQPVDLPIEPNRLSAVHPQAAAQFLRQVRVLPSERGGFEVKAVAPETVYARLGLLPGDHVYTLDTESNLDVDETSMISLMLVTTVELDVVRDGQPLRLRLALNEDAQGGGEPRN</sequence>
<evidence type="ECO:0000256" key="2">
    <source>
        <dbReference type="SAM" id="SignalP"/>
    </source>
</evidence>
<organism evidence="3 4">
    <name type="scientific">Ideonella azotifigens</name>
    <dbReference type="NCBI Taxonomy" id="513160"/>
    <lineage>
        <taxon>Bacteria</taxon>
        <taxon>Pseudomonadati</taxon>
        <taxon>Pseudomonadota</taxon>
        <taxon>Betaproteobacteria</taxon>
        <taxon>Burkholderiales</taxon>
        <taxon>Sphaerotilaceae</taxon>
        <taxon>Ideonella</taxon>
    </lineage>
</organism>
<dbReference type="Proteomes" id="UP001500279">
    <property type="component" value="Unassembled WGS sequence"/>
</dbReference>
<dbReference type="Gene3D" id="2.30.42.10">
    <property type="match status" value="1"/>
</dbReference>
<evidence type="ECO:0008006" key="5">
    <source>
        <dbReference type="Google" id="ProtNLM"/>
    </source>
</evidence>
<dbReference type="InterPro" id="IPR036034">
    <property type="entry name" value="PDZ_sf"/>
</dbReference>
<proteinExistence type="predicted"/>
<reference evidence="4" key="1">
    <citation type="journal article" date="2019" name="Int. J. Syst. Evol. Microbiol.">
        <title>The Global Catalogue of Microorganisms (GCM) 10K type strain sequencing project: providing services to taxonomists for standard genome sequencing and annotation.</title>
        <authorList>
            <consortium name="The Broad Institute Genomics Platform"/>
            <consortium name="The Broad Institute Genome Sequencing Center for Infectious Disease"/>
            <person name="Wu L."/>
            <person name="Ma J."/>
        </authorList>
    </citation>
    <scope>NUCLEOTIDE SEQUENCE [LARGE SCALE GENOMIC DNA]</scope>
    <source>
        <strain evidence="4">JCM 15503</strain>
    </source>
</reference>
<evidence type="ECO:0000313" key="3">
    <source>
        <dbReference type="EMBL" id="GAA0753907.1"/>
    </source>
</evidence>
<protein>
    <recommendedName>
        <fullName evidence="5">Type II secretion system protein GspC N-terminal domain-containing protein</fullName>
    </recommendedName>
</protein>
<feature type="compositionally biased region" description="Pro residues" evidence="1">
    <location>
        <begin position="60"/>
        <end position="72"/>
    </location>
</feature>
<dbReference type="SUPFAM" id="SSF50156">
    <property type="entry name" value="PDZ domain-like"/>
    <property type="match status" value="1"/>
</dbReference>
<keyword evidence="4" id="KW-1185">Reference proteome</keyword>
<gene>
    <name evidence="3" type="ORF">GCM10009107_29820</name>
</gene>
<evidence type="ECO:0000313" key="4">
    <source>
        <dbReference type="Proteomes" id="UP001500279"/>
    </source>
</evidence>
<feature type="chain" id="PRO_5045273905" description="Type II secretion system protein GspC N-terminal domain-containing protein" evidence="2">
    <location>
        <begin position="27"/>
        <end position="182"/>
    </location>
</feature>
<evidence type="ECO:0000256" key="1">
    <source>
        <dbReference type="SAM" id="MobiDB-lite"/>
    </source>
</evidence>
<feature type="region of interest" description="Disordered" evidence="1">
    <location>
        <begin position="50"/>
        <end position="72"/>
    </location>
</feature>
<keyword evidence="2" id="KW-0732">Signal</keyword>
<name>A0ABP3VFK7_9BURK</name>